<gene>
    <name evidence="2" type="ORF">E2C01_073283</name>
</gene>
<evidence type="ECO:0000313" key="2">
    <source>
        <dbReference type="EMBL" id="MPC78786.1"/>
    </source>
</evidence>
<name>A0A5B7IA62_PORTR</name>
<keyword evidence="3" id="KW-1185">Reference proteome</keyword>
<evidence type="ECO:0000313" key="3">
    <source>
        <dbReference type="Proteomes" id="UP000324222"/>
    </source>
</evidence>
<evidence type="ECO:0000256" key="1">
    <source>
        <dbReference type="SAM" id="MobiDB-lite"/>
    </source>
</evidence>
<dbReference type="AlphaFoldDB" id="A0A5B7IA62"/>
<feature type="region of interest" description="Disordered" evidence="1">
    <location>
        <begin position="28"/>
        <end position="50"/>
    </location>
</feature>
<reference evidence="2 3" key="1">
    <citation type="submission" date="2019-05" db="EMBL/GenBank/DDBJ databases">
        <title>Another draft genome of Portunus trituberculatus and its Hox gene families provides insights of decapod evolution.</title>
        <authorList>
            <person name="Jeong J.-H."/>
            <person name="Song I."/>
            <person name="Kim S."/>
            <person name="Choi T."/>
            <person name="Kim D."/>
            <person name="Ryu S."/>
            <person name="Kim W."/>
        </authorList>
    </citation>
    <scope>NUCLEOTIDE SEQUENCE [LARGE SCALE GENOMIC DNA]</scope>
    <source>
        <tissue evidence="2">Muscle</tissue>
    </source>
</reference>
<dbReference type="EMBL" id="VSRR010049352">
    <property type="protein sequence ID" value="MPC78786.1"/>
    <property type="molecule type" value="Genomic_DNA"/>
</dbReference>
<comment type="caution">
    <text evidence="2">The sequence shown here is derived from an EMBL/GenBank/DDBJ whole genome shotgun (WGS) entry which is preliminary data.</text>
</comment>
<dbReference type="Proteomes" id="UP000324222">
    <property type="component" value="Unassembled WGS sequence"/>
</dbReference>
<sequence>MQEVGTVELAEIVAEEVVGLVRKIQGRKSSGVLERESGGVSRSDGAVKTSEKQEKGWRCWGL</sequence>
<protein>
    <submittedName>
        <fullName evidence="2">Uncharacterized protein</fullName>
    </submittedName>
</protein>
<accession>A0A5B7IA62</accession>
<organism evidence="2 3">
    <name type="scientific">Portunus trituberculatus</name>
    <name type="common">Swimming crab</name>
    <name type="synonym">Neptunus trituberculatus</name>
    <dbReference type="NCBI Taxonomy" id="210409"/>
    <lineage>
        <taxon>Eukaryota</taxon>
        <taxon>Metazoa</taxon>
        <taxon>Ecdysozoa</taxon>
        <taxon>Arthropoda</taxon>
        <taxon>Crustacea</taxon>
        <taxon>Multicrustacea</taxon>
        <taxon>Malacostraca</taxon>
        <taxon>Eumalacostraca</taxon>
        <taxon>Eucarida</taxon>
        <taxon>Decapoda</taxon>
        <taxon>Pleocyemata</taxon>
        <taxon>Brachyura</taxon>
        <taxon>Eubrachyura</taxon>
        <taxon>Portunoidea</taxon>
        <taxon>Portunidae</taxon>
        <taxon>Portuninae</taxon>
        <taxon>Portunus</taxon>
    </lineage>
</organism>
<proteinExistence type="predicted"/>